<gene>
    <name evidence="1" type="ORF">H4687_000273</name>
</gene>
<dbReference type="AlphaFoldDB" id="A0A8I0NYJ3"/>
<organism evidence="1 2">
    <name type="scientific">Streptomyces stelliscabiei</name>
    <dbReference type="NCBI Taxonomy" id="146820"/>
    <lineage>
        <taxon>Bacteria</taxon>
        <taxon>Bacillati</taxon>
        <taxon>Actinomycetota</taxon>
        <taxon>Actinomycetes</taxon>
        <taxon>Kitasatosporales</taxon>
        <taxon>Streptomycetaceae</taxon>
        <taxon>Streptomyces</taxon>
    </lineage>
</organism>
<dbReference type="OrthoDB" id="3216692at2"/>
<dbReference type="RefSeq" id="WP_159026144.1">
    <property type="nucleotide sequence ID" value="NZ_JADBGF010000001.1"/>
</dbReference>
<dbReference type="Proteomes" id="UP000629287">
    <property type="component" value="Unassembled WGS sequence"/>
</dbReference>
<sequence>MSIQAITKTLRPYGHQTGRLRLERILNEAQHTNDPLHPIRRTAVLLTAPDTSERADQAGSTSVNPA</sequence>
<protein>
    <submittedName>
        <fullName evidence="1">Uncharacterized protein</fullName>
    </submittedName>
</protein>
<accession>A0A8I0NYJ3</accession>
<evidence type="ECO:0000313" key="2">
    <source>
        <dbReference type="Proteomes" id="UP000629287"/>
    </source>
</evidence>
<comment type="caution">
    <text evidence="1">The sequence shown here is derived from an EMBL/GenBank/DDBJ whole genome shotgun (WGS) entry which is preliminary data.</text>
</comment>
<proteinExistence type="predicted"/>
<dbReference type="EMBL" id="JADBGF010000001">
    <property type="protein sequence ID" value="MBE1594144.1"/>
    <property type="molecule type" value="Genomic_DNA"/>
</dbReference>
<dbReference type="GeneID" id="86824956"/>
<reference evidence="1 2" key="1">
    <citation type="submission" date="2020-10" db="EMBL/GenBank/DDBJ databases">
        <title>Sequencing the genomes of 1000 actinobacteria strains.</title>
        <authorList>
            <person name="Klenk H.-P."/>
        </authorList>
    </citation>
    <scope>NUCLEOTIDE SEQUENCE [LARGE SCALE GENOMIC DNA]</scope>
    <source>
        <strain evidence="1 2">DSM 41803</strain>
    </source>
</reference>
<evidence type="ECO:0000313" key="1">
    <source>
        <dbReference type="EMBL" id="MBE1594144.1"/>
    </source>
</evidence>
<name>A0A8I0NYJ3_9ACTN</name>
<keyword evidence="2" id="KW-1185">Reference proteome</keyword>